<keyword evidence="1" id="KW-0812">Transmembrane</keyword>
<evidence type="ECO:0000313" key="2">
    <source>
        <dbReference type="EMBL" id="EWH15014.1"/>
    </source>
</evidence>
<sequence length="44" mass="4837">MKNRIAIIKKAEQIKALLICSIIAIVPVYHVGYKLGGAIVQLFV</sequence>
<evidence type="ECO:0000256" key="1">
    <source>
        <dbReference type="SAM" id="Phobius"/>
    </source>
</evidence>
<dbReference type="RefSeq" id="WP_013621682.1">
    <property type="nucleotide sequence ID" value="NZ_ARZX01000001.1"/>
</dbReference>
<dbReference type="Proteomes" id="UP000019275">
    <property type="component" value="Unassembled WGS sequence"/>
</dbReference>
<name>A0ABP3BBD2_9FLAO</name>
<dbReference type="EMBL" id="ARZX01000001">
    <property type="protein sequence ID" value="EWH15014.1"/>
    <property type="molecule type" value="Genomic_DNA"/>
</dbReference>
<feature type="transmembrane region" description="Helical" evidence="1">
    <location>
        <begin position="16"/>
        <end position="33"/>
    </location>
</feature>
<keyword evidence="3" id="KW-1185">Reference proteome</keyword>
<keyword evidence="1" id="KW-1133">Transmembrane helix</keyword>
<accession>A0ABP3BBD2</accession>
<proteinExistence type="predicted"/>
<keyword evidence="1" id="KW-0472">Membrane</keyword>
<reference evidence="2 3" key="1">
    <citation type="journal article" date="2014" name="Genome Announc.">
        <title>Draft Genome Sequence of the Carrageenan-Degrading Bacterium Cellulophaga sp. Strain KL-A, Isolated from Decaying Marine Algae.</title>
        <authorList>
            <person name="Shan D."/>
            <person name="Ying J."/>
            <person name="Li X."/>
            <person name="Gao Z."/>
            <person name="Wei G."/>
            <person name="Shao Z."/>
        </authorList>
    </citation>
    <scope>NUCLEOTIDE SEQUENCE [LARGE SCALE GENOMIC DNA]</scope>
    <source>
        <strain evidence="2 3">KL-A</strain>
    </source>
</reference>
<comment type="caution">
    <text evidence="2">The sequence shown here is derived from an EMBL/GenBank/DDBJ whole genome shotgun (WGS) entry which is preliminary data.</text>
</comment>
<organism evidence="2 3">
    <name type="scientific">Cellulophaga geojensis KL-A</name>
    <dbReference type="NCBI Taxonomy" id="1328323"/>
    <lineage>
        <taxon>Bacteria</taxon>
        <taxon>Pseudomonadati</taxon>
        <taxon>Bacteroidota</taxon>
        <taxon>Flavobacteriia</taxon>
        <taxon>Flavobacteriales</taxon>
        <taxon>Flavobacteriaceae</taxon>
        <taxon>Cellulophaga</taxon>
    </lineage>
</organism>
<gene>
    <name evidence="2" type="ORF">KLA_00605</name>
</gene>
<evidence type="ECO:0000313" key="3">
    <source>
        <dbReference type="Proteomes" id="UP000019275"/>
    </source>
</evidence>
<protein>
    <submittedName>
        <fullName evidence="2">Uncharacterized protein</fullName>
    </submittedName>
</protein>